<evidence type="ECO:0000313" key="10">
    <source>
        <dbReference type="Proteomes" id="UP000017831"/>
    </source>
</evidence>
<dbReference type="GO" id="GO:0022857">
    <property type="term" value="F:transmembrane transporter activity"/>
    <property type="evidence" value="ECO:0007669"/>
    <property type="project" value="TreeGrafter"/>
</dbReference>
<dbReference type="InterPro" id="IPR025857">
    <property type="entry name" value="MacB_PCD"/>
</dbReference>
<organism evidence="9 10">
    <name type="scientific">Phocaeicola massiliensis B84634 = Timone 84634 = DSM 17679 = JCM 13223</name>
    <dbReference type="NCBI Taxonomy" id="1121098"/>
    <lineage>
        <taxon>Bacteria</taxon>
        <taxon>Pseudomonadati</taxon>
        <taxon>Bacteroidota</taxon>
        <taxon>Bacteroidia</taxon>
        <taxon>Bacteroidales</taxon>
        <taxon>Bacteroidaceae</taxon>
        <taxon>Phocaeicola</taxon>
    </lineage>
</organism>
<comment type="caution">
    <text evidence="9">The sequence shown here is derived from an EMBL/GenBank/DDBJ whole genome shotgun (WGS) entry which is preliminary data.</text>
</comment>
<dbReference type="RefSeq" id="WP_005936245.1">
    <property type="nucleotide sequence ID" value="NZ_KB890372.1"/>
</dbReference>
<keyword evidence="3 6" id="KW-0812">Transmembrane</keyword>
<name>U6RNE9_9BACT</name>
<dbReference type="Pfam" id="PF02687">
    <property type="entry name" value="FtsX"/>
    <property type="match status" value="1"/>
</dbReference>
<keyword evidence="5 6" id="KW-0472">Membrane</keyword>
<evidence type="ECO:0000256" key="5">
    <source>
        <dbReference type="ARBA" id="ARBA00023136"/>
    </source>
</evidence>
<dbReference type="PANTHER" id="PTHR30572">
    <property type="entry name" value="MEMBRANE COMPONENT OF TRANSPORTER-RELATED"/>
    <property type="match status" value="1"/>
</dbReference>
<keyword evidence="10" id="KW-1185">Reference proteome</keyword>
<feature type="transmembrane region" description="Helical" evidence="6">
    <location>
        <begin position="21"/>
        <end position="43"/>
    </location>
</feature>
<dbReference type="GeneID" id="60063587"/>
<proteinExistence type="predicted"/>
<protein>
    <recommendedName>
        <fullName evidence="11">ABC3 transporter permease protein domain-containing protein</fullName>
    </recommendedName>
</protein>
<sequence length="435" mass="48741">MIRTYFNQAFHLIRQNPLFSGFYILGTGLAISMVMLLVVIYYIKVAGIYPETNRARMMVISDVHMQSVDNSNSNSTGLIAYNIVKDLFYNLKGTEAVSAIGTYVAGDGYAQLPSSKHRIPVVQKAVDVAFWKVFDFDFVDGAPFSESDFASGIHHIVISEEVAQRIFNTSKVVGKYLTIDFVEYKICGVVKTPSYATELSYAQVWIPYTCFPGYDKYNQYDALGAYEVVILARSSSDFDSIKAQVDEFTRKFNAISHDGYKLLWHGQPYAYWKTLFRVDSMTDLDFMKIFRQIGAVLLMLLLVPALNLSGMISGRMEKRLPEIGVRKAFGATSCVLFSQIIWENLILTVIGGCLGLIISYGMVLLSKNWLLTLLDDNVTALPDGVGVSITPQMLFSPVLFMAAFLICVMINLFSAVIPAYLSLRKDIVYSINKQK</sequence>
<dbReference type="Pfam" id="PF12704">
    <property type="entry name" value="MacB_PCD"/>
    <property type="match status" value="1"/>
</dbReference>
<keyword evidence="4 6" id="KW-1133">Transmembrane helix</keyword>
<dbReference type="GO" id="GO:0005886">
    <property type="term" value="C:plasma membrane"/>
    <property type="evidence" value="ECO:0007669"/>
    <property type="project" value="UniProtKB-SubCell"/>
</dbReference>
<dbReference type="EMBL" id="AQHY01000005">
    <property type="protein sequence ID" value="EOA58124.1"/>
    <property type="molecule type" value="Genomic_DNA"/>
</dbReference>
<dbReference type="PANTHER" id="PTHR30572:SF18">
    <property type="entry name" value="ABC-TYPE MACROLIDE FAMILY EXPORT SYSTEM PERMEASE COMPONENT 2"/>
    <property type="match status" value="1"/>
</dbReference>
<dbReference type="AlphaFoldDB" id="U6RNE9"/>
<dbReference type="InterPro" id="IPR050250">
    <property type="entry name" value="Macrolide_Exporter_MacB"/>
</dbReference>
<accession>U6RNE9</accession>
<dbReference type="eggNOG" id="COG0577">
    <property type="taxonomic scope" value="Bacteria"/>
</dbReference>
<evidence type="ECO:0000256" key="3">
    <source>
        <dbReference type="ARBA" id="ARBA00022692"/>
    </source>
</evidence>
<dbReference type="InterPro" id="IPR003838">
    <property type="entry name" value="ABC3_permease_C"/>
</dbReference>
<evidence type="ECO:0000256" key="1">
    <source>
        <dbReference type="ARBA" id="ARBA00004651"/>
    </source>
</evidence>
<dbReference type="PATRIC" id="fig|1121098.3.peg.341"/>
<evidence type="ECO:0000256" key="6">
    <source>
        <dbReference type="SAM" id="Phobius"/>
    </source>
</evidence>
<dbReference type="STRING" id="1121098.HMPREF1534_00336"/>
<dbReference type="OrthoDB" id="1109882at2"/>
<evidence type="ECO:0008006" key="11">
    <source>
        <dbReference type="Google" id="ProtNLM"/>
    </source>
</evidence>
<reference evidence="9 10" key="1">
    <citation type="submission" date="2013-04" db="EMBL/GenBank/DDBJ databases">
        <title>The Genome Sequence of Bacteroides massiliensis DSM 17679.</title>
        <authorList>
            <consortium name="The Broad Institute Genomics Platform"/>
            <person name="Earl A."/>
            <person name="Ward D."/>
            <person name="Feldgarden M."/>
            <person name="Gevers D."/>
            <person name="Martens E."/>
            <person name="Fenner L."/>
            <person name="Roux V."/>
            <person name="Mallet M.N."/>
            <person name="Raoult D."/>
            <person name="Walker B."/>
            <person name="Young S."/>
            <person name="Zeng Q."/>
            <person name="Gargeya S."/>
            <person name="Fitzgerald M."/>
            <person name="Haas B."/>
            <person name="Abouelleil A."/>
            <person name="Allen A.W."/>
            <person name="Alvarado L."/>
            <person name="Arachchi H.M."/>
            <person name="Berlin A.M."/>
            <person name="Chapman S.B."/>
            <person name="Gainer-Dewar J."/>
            <person name="Goldberg J."/>
            <person name="Griggs A."/>
            <person name="Gujja S."/>
            <person name="Hansen M."/>
            <person name="Howarth C."/>
            <person name="Imamovic A."/>
            <person name="Ireland A."/>
            <person name="Larimer J."/>
            <person name="McCowan C."/>
            <person name="Murphy C."/>
            <person name="Pearson M."/>
            <person name="Poon T.W."/>
            <person name="Priest M."/>
            <person name="Roberts A."/>
            <person name="Saif S."/>
            <person name="Shea T."/>
            <person name="Sisk P."/>
            <person name="Sykes S."/>
            <person name="Wortman J."/>
            <person name="Nusbaum C."/>
            <person name="Birren B."/>
        </authorList>
    </citation>
    <scope>NUCLEOTIDE SEQUENCE [LARGE SCALE GENOMIC DNA]</scope>
    <source>
        <strain evidence="10">B84634 / Timone 84634 / DSM 17679 / JCM 13223</strain>
    </source>
</reference>
<dbReference type="Proteomes" id="UP000017831">
    <property type="component" value="Unassembled WGS sequence"/>
</dbReference>
<evidence type="ECO:0000259" key="8">
    <source>
        <dbReference type="Pfam" id="PF12704"/>
    </source>
</evidence>
<evidence type="ECO:0000259" key="7">
    <source>
        <dbReference type="Pfam" id="PF02687"/>
    </source>
</evidence>
<evidence type="ECO:0000256" key="2">
    <source>
        <dbReference type="ARBA" id="ARBA00022475"/>
    </source>
</evidence>
<gene>
    <name evidence="9" type="ORF">HMPREF1534_00336</name>
</gene>
<keyword evidence="2" id="KW-1003">Cell membrane</keyword>
<feature type="transmembrane region" description="Helical" evidence="6">
    <location>
        <begin position="398"/>
        <end position="423"/>
    </location>
</feature>
<evidence type="ECO:0000256" key="4">
    <source>
        <dbReference type="ARBA" id="ARBA00022989"/>
    </source>
</evidence>
<feature type="transmembrane region" description="Helical" evidence="6">
    <location>
        <begin position="289"/>
        <end position="309"/>
    </location>
</feature>
<comment type="subcellular location">
    <subcellularLocation>
        <location evidence="1">Cell membrane</location>
        <topology evidence="1">Multi-pass membrane protein</topology>
    </subcellularLocation>
</comment>
<feature type="domain" description="ABC3 transporter permease C-terminal" evidence="7">
    <location>
        <begin position="296"/>
        <end position="426"/>
    </location>
</feature>
<dbReference type="HOGENOM" id="CLU_051629_0_0_10"/>
<feature type="domain" description="MacB-like periplasmic core" evidence="8">
    <location>
        <begin position="22"/>
        <end position="247"/>
    </location>
</feature>
<feature type="transmembrane region" description="Helical" evidence="6">
    <location>
        <begin position="345"/>
        <end position="365"/>
    </location>
</feature>
<evidence type="ECO:0000313" key="9">
    <source>
        <dbReference type="EMBL" id="EOA58124.1"/>
    </source>
</evidence>